<gene>
    <name evidence="3" type="ORF">LTR24_002125</name>
</gene>
<keyword evidence="4" id="KW-1185">Reference proteome</keyword>
<organism evidence="3 4">
    <name type="scientific">Lithohypha guttulata</name>
    <dbReference type="NCBI Taxonomy" id="1690604"/>
    <lineage>
        <taxon>Eukaryota</taxon>
        <taxon>Fungi</taxon>
        <taxon>Dikarya</taxon>
        <taxon>Ascomycota</taxon>
        <taxon>Pezizomycotina</taxon>
        <taxon>Eurotiomycetes</taxon>
        <taxon>Chaetothyriomycetidae</taxon>
        <taxon>Chaetothyriales</taxon>
        <taxon>Trichomeriaceae</taxon>
        <taxon>Lithohypha</taxon>
    </lineage>
</organism>
<name>A0ABR0KIL3_9EURO</name>
<proteinExistence type="predicted"/>
<evidence type="ECO:0000313" key="4">
    <source>
        <dbReference type="Proteomes" id="UP001345013"/>
    </source>
</evidence>
<protein>
    <recommendedName>
        <fullName evidence="5">GPI anchored protein</fullName>
    </recommendedName>
</protein>
<evidence type="ECO:0000256" key="1">
    <source>
        <dbReference type="SAM" id="MobiDB-lite"/>
    </source>
</evidence>
<reference evidence="3 4" key="1">
    <citation type="submission" date="2023-08" db="EMBL/GenBank/DDBJ databases">
        <title>Black Yeasts Isolated from many extreme environments.</title>
        <authorList>
            <person name="Coleine C."/>
            <person name="Stajich J.E."/>
            <person name="Selbmann L."/>
        </authorList>
    </citation>
    <scope>NUCLEOTIDE SEQUENCE [LARGE SCALE GENOMIC DNA]</scope>
    <source>
        <strain evidence="3 4">CCFEE 5885</strain>
    </source>
</reference>
<comment type="caution">
    <text evidence="3">The sequence shown here is derived from an EMBL/GenBank/DDBJ whole genome shotgun (WGS) entry which is preliminary data.</text>
</comment>
<sequence>MASRAQFALLATFSTLAILTSAQTAPSTAQIFFPYPEGVQPYDASVIAQDATATTLAVVCASPTPTDCNFPSPITLTVGPSTFHHSPSGIWNILGEIDCTLTSGGKDGGECAFTLPVYNEDDLNSATTRSDDGWLDISTPAPSSETSSVAFSTETEMGYITVTVAAAEASLSQAGSSAANTGGTSSSASSTNSLASGSSSAMTSARSTVSSSGAVEVGKPSLTGISVGLAVLLAMMSQS</sequence>
<feature type="signal peptide" evidence="2">
    <location>
        <begin position="1"/>
        <end position="22"/>
    </location>
</feature>
<accession>A0ABR0KIL3</accession>
<feature type="region of interest" description="Disordered" evidence="1">
    <location>
        <begin position="124"/>
        <end position="150"/>
    </location>
</feature>
<dbReference type="Proteomes" id="UP001345013">
    <property type="component" value="Unassembled WGS sequence"/>
</dbReference>
<feature type="compositionally biased region" description="Polar residues" evidence="1">
    <location>
        <begin position="140"/>
        <end position="150"/>
    </location>
</feature>
<dbReference type="EMBL" id="JAVRRG010000017">
    <property type="protein sequence ID" value="KAK5097659.1"/>
    <property type="molecule type" value="Genomic_DNA"/>
</dbReference>
<feature type="chain" id="PRO_5045403328" description="GPI anchored protein" evidence="2">
    <location>
        <begin position="23"/>
        <end position="239"/>
    </location>
</feature>
<evidence type="ECO:0000313" key="3">
    <source>
        <dbReference type="EMBL" id="KAK5097659.1"/>
    </source>
</evidence>
<evidence type="ECO:0008006" key="5">
    <source>
        <dbReference type="Google" id="ProtNLM"/>
    </source>
</evidence>
<evidence type="ECO:0000256" key="2">
    <source>
        <dbReference type="SAM" id="SignalP"/>
    </source>
</evidence>
<keyword evidence="2" id="KW-0732">Signal</keyword>
<feature type="region of interest" description="Disordered" evidence="1">
    <location>
        <begin position="175"/>
        <end position="199"/>
    </location>
</feature>